<gene>
    <name evidence="2" type="ORF">MM415A00534_0014</name>
    <name evidence="1" type="ORF">MM415B00395_0019</name>
</gene>
<evidence type="ECO:0000313" key="2">
    <source>
        <dbReference type="EMBL" id="QJA81442.1"/>
    </source>
</evidence>
<organism evidence="1">
    <name type="scientific">viral metagenome</name>
    <dbReference type="NCBI Taxonomy" id="1070528"/>
    <lineage>
        <taxon>unclassified sequences</taxon>
        <taxon>metagenomes</taxon>
        <taxon>organismal metagenomes</taxon>
    </lineage>
</organism>
<reference evidence="1" key="1">
    <citation type="submission" date="2020-03" db="EMBL/GenBank/DDBJ databases">
        <title>The deep terrestrial virosphere.</title>
        <authorList>
            <person name="Holmfeldt K."/>
            <person name="Nilsson E."/>
            <person name="Simone D."/>
            <person name="Lopez-Fernandez M."/>
            <person name="Wu X."/>
            <person name="de Brujin I."/>
            <person name="Lundin D."/>
            <person name="Andersson A."/>
            <person name="Bertilsson S."/>
            <person name="Dopson M."/>
        </authorList>
    </citation>
    <scope>NUCLEOTIDE SEQUENCE</scope>
    <source>
        <strain evidence="2">MM415A00534</strain>
        <strain evidence="1">MM415B00395</strain>
    </source>
</reference>
<proteinExistence type="predicted"/>
<dbReference type="EMBL" id="MT142459">
    <property type="protein sequence ID" value="QJA81442.1"/>
    <property type="molecule type" value="Genomic_DNA"/>
</dbReference>
<protein>
    <submittedName>
        <fullName evidence="1">Uncharacterized protein</fullName>
    </submittedName>
</protein>
<evidence type="ECO:0000313" key="1">
    <source>
        <dbReference type="EMBL" id="QJA65473.1"/>
    </source>
</evidence>
<dbReference type="EMBL" id="MT141539">
    <property type="protein sequence ID" value="QJA65473.1"/>
    <property type="molecule type" value="Genomic_DNA"/>
</dbReference>
<dbReference type="AlphaFoldDB" id="A0A6M3J6N5"/>
<accession>A0A6M3J6N5</accession>
<name>A0A6M3J6N5_9ZZZZ</name>
<sequence length="147" mass="16448">MAKFSFYSTDIDPTNDPVNASPSPSILVTLNRDPLTGTYDPQAGDSHRGSVIPTLGGVIIQEYTANIKDQRIKISDTDALTQENINTLRTVAASGEWYFTDGYDIWKVQFSKPRGFVYRRNILIAHSGKTIYDYEIELVPIWKSGEA</sequence>